<feature type="non-terminal residue" evidence="1">
    <location>
        <position position="1"/>
    </location>
</feature>
<organism evidence="1">
    <name type="scientific">marine sediment metagenome</name>
    <dbReference type="NCBI Taxonomy" id="412755"/>
    <lineage>
        <taxon>unclassified sequences</taxon>
        <taxon>metagenomes</taxon>
        <taxon>ecological metagenomes</taxon>
    </lineage>
</organism>
<reference evidence="1" key="1">
    <citation type="journal article" date="2014" name="Front. Microbiol.">
        <title>High frequency of phylogenetically diverse reductive dehalogenase-homologous genes in deep subseafloor sedimentary metagenomes.</title>
        <authorList>
            <person name="Kawai M."/>
            <person name="Futagami T."/>
            <person name="Toyoda A."/>
            <person name="Takaki Y."/>
            <person name="Nishi S."/>
            <person name="Hori S."/>
            <person name="Arai W."/>
            <person name="Tsubouchi T."/>
            <person name="Morono Y."/>
            <person name="Uchiyama I."/>
            <person name="Ito T."/>
            <person name="Fujiyama A."/>
            <person name="Inagaki F."/>
            <person name="Takami H."/>
        </authorList>
    </citation>
    <scope>NUCLEOTIDE SEQUENCE</scope>
    <source>
        <strain evidence="1">Expedition CK06-06</strain>
    </source>
</reference>
<proteinExistence type="predicted"/>
<sequence>TGGGTIVLSDRTTNYIRGRANTYRLINVNNTISGAGHLGQDYMGLTNEGLIDANQSNTLTIDPSTVAGATNTGTMQASSGGTLKLLNGTFTNTGGTIQALDASVLELSGATVTGGEVRNVAGGQMELYNSTISGGALINSTTGIIRATGSTTTIETALTNPAGGRLIIANGQTLKLGSAGSYYNEGEISLESSG</sequence>
<accession>X0YS85</accession>
<comment type="caution">
    <text evidence="1">The sequence shown here is derived from an EMBL/GenBank/DDBJ whole genome shotgun (WGS) entry which is preliminary data.</text>
</comment>
<dbReference type="AlphaFoldDB" id="X0YS85"/>
<dbReference type="EMBL" id="BARS01055868">
    <property type="protein sequence ID" value="GAG49677.1"/>
    <property type="molecule type" value="Genomic_DNA"/>
</dbReference>
<name>X0YS85_9ZZZZ</name>
<gene>
    <name evidence="1" type="ORF">S01H1_82419</name>
</gene>
<evidence type="ECO:0000313" key="1">
    <source>
        <dbReference type="EMBL" id="GAG49677.1"/>
    </source>
</evidence>
<feature type="non-terminal residue" evidence="1">
    <location>
        <position position="194"/>
    </location>
</feature>
<protein>
    <recommendedName>
        <fullName evidence="2">Autotransporter outer membrane beta-barrel domain-containing protein</fullName>
    </recommendedName>
</protein>
<evidence type="ECO:0008006" key="2">
    <source>
        <dbReference type="Google" id="ProtNLM"/>
    </source>
</evidence>